<evidence type="ECO:0000313" key="2">
    <source>
        <dbReference type="Proteomes" id="UP001497680"/>
    </source>
</evidence>
<gene>
    <name evidence="1" type="ORF">F4821DRAFT_269286</name>
</gene>
<organism evidence="1 2">
    <name type="scientific">Hypoxylon rubiginosum</name>
    <dbReference type="NCBI Taxonomy" id="110542"/>
    <lineage>
        <taxon>Eukaryota</taxon>
        <taxon>Fungi</taxon>
        <taxon>Dikarya</taxon>
        <taxon>Ascomycota</taxon>
        <taxon>Pezizomycotina</taxon>
        <taxon>Sordariomycetes</taxon>
        <taxon>Xylariomycetidae</taxon>
        <taxon>Xylariales</taxon>
        <taxon>Hypoxylaceae</taxon>
        <taxon>Hypoxylon</taxon>
    </lineage>
</organism>
<keyword evidence="2" id="KW-1185">Reference proteome</keyword>
<evidence type="ECO:0000313" key="1">
    <source>
        <dbReference type="EMBL" id="KAI6087617.1"/>
    </source>
</evidence>
<protein>
    <submittedName>
        <fullName evidence="1">Uncharacterized protein</fullName>
    </submittedName>
</protein>
<comment type="caution">
    <text evidence="1">The sequence shown here is derived from an EMBL/GenBank/DDBJ whole genome shotgun (WGS) entry which is preliminary data.</text>
</comment>
<name>A0ACC0D4E6_9PEZI</name>
<dbReference type="EMBL" id="MU394306">
    <property type="protein sequence ID" value="KAI6087617.1"/>
    <property type="molecule type" value="Genomic_DNA"/>
</dbReference>
<proteinExistence type="predicted"/>
<dbReference type="Proteomes" id="UP001497680">
    <property type="component" value="Unassembled WGS sequence"/>
</dbReference>
<accession>A0ACC0D4E6</accession>
<sequence>MISQQLETQELSQPTSSISTIPQARGPIAREGDNATATAPRAKRVQVARACQRCRRLQKACSDSRPCQRCVRAGLADECGGFPVQSRILPQPPSLQTLRFGEPSPAATGIASPLGFAASPLFRNPDLPASPQAFTSFARESFVRKVDLLPPQVVEYCAGRFFERLAPTIPILTKEYVTNLRTRAASEAGSEAYCVLLGLCAMVMLQVEEPRGNSFGQLITAENNAGYGWLLLEEALAAHRHLTRKSTPSLDSVLLVFFIYACHASLFHHSPAFVFLREASTLFLLIKPDGMDDLSRSLAERLFWVLLISERSHAIRYRRPITLQVTTNGFGMASFGENDSSLSGFKCLAALFRGLDTTFIALLNQESVSRTLPLESLDGVEMAINMALNYSCPDDLLPTQKANLRVTQLWLRIILWQLRLRLGHLSEQRTTPSSRTYHYPLEVAKDLTLSTRDLPIHSIQVHGVGISEKLFDIACAVVNVLARVPVEMTKTAAEDDLKYLRGLILQLPGGTTVYDALLVKHIQQTLPTMANKLDT</sequence>
<reference evidence="1 2" key="1">
    <citation type="journal article" date="2022" name="New Phytol.">
        <title>Ecological generalism drives hyperdiversity of secondary metabolite gene clusters in xylarialean endophytes.</title>
        <authorList>
            <person name="Franco M.E.E."/>
            <person name="Wisecaver J.H."/>
            <person name="Arnold A.E."/>
            <person name="Ju Y.M."/>
            <person name="Slot J.C."/>
            <person name="Ahrendt S."/>
            <person name="Moore L.P."/>
            <person name="Eastman K.E."/>
            <person name="Scott K."/>
            <person name="Konkel Z."/>
            <person name="Mondo S.J."/>
            <person name="Kuo A."/>
            <person name="Hayes R.D."/>
            <person name="Haridas S."/>
            <person name="Andreopoulos B."/>
            <person name="Riley R."/>
            <person name="LaButti K."/>
            <person name="Pangilinan J."/>
            <person name="Lipzen A."/>
            <person name="Amirebrahimi M."/>
            <person name="Yan J."/>
            <person name="Adam C."/>
            <person name="Keymanesh K."/>
            <person name="Ng V."/>
            <person name="Louie K."/>
            <person name="Northen T."/>
            <person name="Drula E."/>
            <person name="Henrissat B."/>
            <person name="Hsieh H.M."/>
            <person name="Youens-Clark K."/>
            <person name="Lutzoni F."/>
            <person name="Miadlikowska J."/>
            <person name="Eastwood D.C."/>
            <person name="Hamelin R.C."/>
            <person name="Grigoriev I.V."/>
            <person name="U'Ren J.M."/>
        </authorList>
    </citation>
    <scope>NUCLEOTIDE SEQUENCE [LARGE SCALE GENOMIC DNA]</scope>
    <source>
        <strain evidence="1 2">ER1909</strain>
    </source>
</reference>